<dbReference type="CDD" id="cd02440">
    <property type="entry name" value="AdoMet_MTases"/>
    <property type="match status" value="1"/>
</dbReference>
<dbReference type="Proteomes" id="UP000030533">
    <property type="component" value="Unassembled WGS sequence"/>
</dbReference>
<sequence length="276" mass="32445">MKEDSSIFLRKIRSLNLKMCDMWVNEALFGFFHIKEYCKKLKKNDNVLEIGCGSGILLNLLLENFKDINFEGIEPFGDGFSSLTKLNSLSKKNGVSIKNIGYKELSYSRKYDLIFCVNVFEHLYDWRNFLDKISCLLTQDGKIIVLCPNYGFPYESHFKVPILFNKGITSFIFQKYIRSYEKKNECIGLWKSLNFVKKREVINHIKDSIHTKNLKIYDNLSILDFLVERIMNDREFRKRQKIVGAVAIFLKGLGILNIFKLFPNFIPYMKLEFSKK</sequence>
<dbReference type="Gene3D" id="3.40.50.150">
    <property type="entry name" value="Vaccinia Virus protein VP39"/>
    <property type="match status" value="1"/>
</dbReference>
<protein>
    <submittedName>
        <fullName evidence="2">Uncharacterized protein</fullName>
    </submittedName>
</protein>
<dbReference type="EMBL" id="JNAO01000007">
    <property type="protein sequence ID" value="KGG02049.1"/>
    <property type="molecule type" value="Genomic_DNA"/>
</dbReference>
<proteinExistence type="predicted"/>
<evidence type="ECO:0000313" key="3">
    <source>
        <dbReference type="Proteomes" id="UP000030533"/>
    </source>
</evidence>
<dbReference type="RefSeq" id="WP_032515464.1">
    <property type="nucleotide sequence ID" value="NZ_JNAO01000007.1"/>
</dbReference>
<dbReference type="AlphaFoldDB" id="A0A0A2ANR4"/>
<reference evidence="3" key="1">
    <citation type="journal article" date="2014" name="Sci. Data">
        <title>Genomes of diverse isolates of the marine cyanobacterium Prochlorococcus.</title>
        <authorList>
            <person name="Biller S."/>
            <person name="Berube P."/>
            <person name="Thompson J."/>
            <person name="Kelly L."/>
            <person name="Roggensack S."/>
            <person name="Awad L."/>
            <person name="Roache-Johnson K."/>
            <person name="Ding H."/>
            <person name="Giovannoni S.J."/>
            <person name="Moore L.R."/>
            <person name="Chisholm S.W."/>
        </authorList>
    </citation>
    <scope>NUCLEOTIDE SEQUENCE [LARGE SCALE GENOMIC DNA]</scope>
    <source>
        <strain evidence="3">MIT 9314</strain>
    </source>
</reference>
<organism evidence="2 3">
    <name type="scientific">Prochlorococcus marinus str. MIT 9314</name>
    <dbReference type="NCBI Taxonomy" id="167548"/>
    <lineage>
        <taxon>Bacteria</taxon>
        <taxon>Bacillati</taxon>
        <taxon>Cyanobacteriota</taxon>
        <taxon>Cyanophyceae</taxon>
        <taxon>Synechococcales</taxon>
        <taxon>Prochlorococcaceae</taxon>
        <taxon>Prochlorococcus</taxon>
    </lineage>
</organism>
<dbReference type="Pfam" id="PF13489">
    <property type="entry name" value="Methyltransf_23"/>
    <property type="match status" value="1"/>
</dbReference>
<keyword evidence="1" id="KW-1133">Transmembrane helix</keyword>
<dbReference type="InterPro" id="IPR029063">
    <property type="entry name" value="SAM-dependent_MTases_sf"/>
</dbReference>
<keyword evidence="1" id="KW-0812">Transmembrane</keyword>
<comment type="caution">
    <text evidence="2">The sequence shown here is derived from an EMBL/GenBank/DDBJ whole genome shotgun (WGS) entry which is preliminary data.</text>
</comment>
<evidence type="ECO:0000313" key="2">
    <source>
        <dbReference type="EMBL" id="KGG02049.1"/>
    </source>
</evidence>
<accession>A0A0A2ANR4</accession>
<gene>
    <name evidence="2" type="ORF">EU98_0638</name>
</gene>
<dbReference type="eggNOG" id="COG2227">
    <property type="taxonomic scope" value="Bacteria"/>
</dbReference>
<keyword evidence="1" id="KW-0472">Membrane</keyword>
<dbReference type="SUPFAM" id="SSF53335">
    <property type="entry name" value="S-adenosyl-L-methionine-dependent methyltransferases"/>
    <property type="match status" value="1"/>
</dbReference>
<name>A0A0A2ANR4_PROMR</name>
<feature type="transmembrane region" description="Helical" evidence="1">
    <location>
        <begin position="242"/>
        <end position="262"/>
    </location>
</feature>
<evidence type="ECO:0000256" key="1">
    <source>
        <dbReference type="SAM" id="Phobius"/>
    </source>
</evidence>
<dbReference type="STRING" id="167548.EU98_0638"/>